<proteinExistence type="predicted"/>
<dbReference type="GO" id="GO:0005762">
    <property type="term" value="C:mitochondrial large ribosomal subunit"/>
    <property type="evidence" value="ECO:0007669"/>
    <property type="project" value="InterPro"/>
</dbReference>
<feature type="domain" description="RNase III" evidence="1">
    <location>
        <begin position="41"/>
        <end position="191"/>
    </location>
</feature>
<comment type="caution">
    <text evidence="2">The sequence shown here is derived from an EMBL/GenBank/DDBJ whole genome shotgun (WGS) entry which is preliminary data.</text>
</comment>
<keyword evidence="3" id="KW-1185">Reference proteome</keyword>
<dbReference type="InterPro" id="IPR036389">
    <property type="entry name" value="RNase_III_sf"/>
</dbReference>
<dbReference type="Pfam" id="PF14622">
    <property type="entry name" value="Ribonucleas_3_3"/>
    <property type="match status" value="1"/>
</dbReference>
<dbReference type="Proteomes" id="UP000030854">
    <property type="component" value="Unassembled WGS sequence"/>
</dbReference>
<dbReference type="SUPFAM" id="SSF69065">
    <property type="entry name" value="RNase III domain-like"/>
    <property type="match status" value="1"/>
</dbReference>
<dbReference type="PANTHER" id="PTHR28160:SF1">
    <property type="entry name" value="LARGE RIBOSOMAL SUBUNIT PROTEIN ML57"/>
    <property type="match status" value="1"/>
</dbReference>
<dbReference type="Gene3D" id="1.10.1520.10">
    <property type="entry name" value="Ribonuclease III domain"/>
    <property type="match status" value="1"/>
</dbReference>
<sequence length="195" mass="21825">MPVRVRPLNPNKKWECNSDPKRLDRFYVNFLGPGGDNLLSDEVKWLAITHKSFEQGARGFNDRLAFLGRRILNLQADLLLFSSPSIRQLENPIEIESETRVPFQHPALIGLTNLIDSPLTNILSKEKLASFATNIGMRPIIRWYPRMVQDLDSSGIETVLATSLYAIVGALALEKGGEVSSDIAKNNILKPMGIR</sequence>
<dbReference type="GO" id="GO:0006396">
    <property type="term" value="P:RNA processing"/>
    <property type="evidence" value="ECO:0007669"/>
    <property type="project" value="InterPro"/>
</dbReference>
<dbReference type="GO" id="GO:0032543">
    <property type="term" value="P:mitochondrial translation"/>
    <property type="evidence" value="ECO:0007669"/>
    <property type="project" value="InterPro"/>
</dbReference>
<dbReference type="HOGENOM" id="CLU_057354_1_0_1"/>
<dbReference type="InterPro" id="IPR040030">
    <property type="entry name" value="Ribosomal_mL57"/>
</dbReference>
<dbReference type="OMA" id="AHTMYAV"/>
<reference evidence="2 3" key="1">
    <citation type="journal article" date="2014" name="BMC Genomics">
        <title>Adaptive genomic structural variation in the grape powdery mildew pathogen, Erysiphe necator.</title>
        <authorList>
            <person name="Jones L."/>
            <person name="Riaz S."/>
            <person name="Morales-Cruz A."/>
            <person name="Amrine K.C."/>
            <person name="McGuire B."/>
            <person name="Gubler W.D."/>
            <person name="Walker M.A."/>
            <person name="Cantu D."/>
        </authorList>
    </citation>
    <scope>NUCLEOTIDE SEQUENCE [LARGE SCALE GENOMIC DNA]</scope>
    <source>
        <strain evidence="3">c</strain>
    </source>
</reference>
<dbReference type="STRING" id="52586.A0A0B1P389"/>
<dbReference type="GO" id="GO:0004525">
    <property type="term" value="F:ribonuclease III activity"/>
    <property type="evidence" value="ECO:0007669"/>
    <property type="project" value="InterPro"/>
</dbReference>
<gene>
    <name evidence="2" type="ORF">EV44_g5629</name>
</gene>
<organism evidence="2 3">
    <name type="scientific">Uncinula necator</name>
    <name type="common">Grape powdery mildew</name>
    <dbReference type="NCBI Taxonomy" id="52586"/>
    <lineage>
        <taxon>Eukaryota</taxon>
        <taxon>Fungi</taxon>
        <taxon>Dikarya</taxon>
        <taxon>Ascomycota</taxon>
        <taxon>Pezizomycotina</taxon>
        <taxon>Leotiomycetes</taxon>
        <taxon>Erysiphales</taxon>
        <taxon>Erysiphaceae</taxon>
        <taxon>Erysiphe</taxon>
    </lineage>
</organism>
<dbReference type="AlphaFoldDB" id="A0A0B1P389"/>
<dbReference type="FunFam" id="1.10.1520.10:FF:000018">
    <property type="entry name" value="RNase III domain protein"/>
    <property type="match status" value="1"/>
</dbReference>
<dbReference type="PANTHER" id="PTHR28160">
    <property type="entry name" value="54S RIBOSOMAL PROTEIN L15, MITOCHONDRIAL"/>
    <property type="match status" value="1"/>
</dbReference>
<evidence type="ECO:0000313" key="3">
    <source>
        <dbReference type="Proteomes" id="UP000030854"/>
    </source>
</evidence>
<accession>A0A0B1P389</accession>
<name>A0A0B1P389_UNCNE</name>
<protein>
    <submittedName>
        <fullName evidence="2">Putative rnase iii domain protein</fullName>
    </submittedName>
</protein>
<dbReference type="EMBL" id="JNVN01003209">
    <property type="protein sequence ID" value="KHJ31144.1"/>
    <property type="molecule type" value="Genomic_DNA"/>
</dbReference>
<evidence type="ECO:0000259" key="1">
    <source>
        <dbReference type="Pfam" id="PF14622"/>
    </source>
</evidence>
<evidence type="ECO:0000313" key="2">
    <source>
        <dbReference type="EMBL" id="KHJ31144.1"/>
    </source>
</evidence>
<dbReference type="CDD" id="cd00593">
    <property type="entry name" value="RIBOc"/>
    <property type="match status" value="1"/>
</dbReference>
<dbReference type="GO" id="GO:0003735">
    <property type="term" value="F:structural constituent of ribosome"/>
    <property type="evidence" value="ECO:0007669"/>
    <property type="project" value="InterPro"/>
</dbReference>
<dbReference type="InterPro" id="IPR000999">
    <property type="entry name" value="RNase_III_dom"/>
</dbReference>